<dbReference type="Pfam" id="PF15565">
    <property type="entry name" value="Imm30"/>
    <property type="match status" value="1"/>
</dbReference>
<dbReference type="Proteomes" id="UP000249134">
    <property type="component" value="Chromosome 1"/>
</dbReference>
<protein>
    <recommendedName>
        <fullName evidence="1">Immunity protein 30 domain-containing protein</fullName>
    </recommendedName>
</protein>
<accession>A0A2X4Z5C0</accession>
<dbReference type="InterPro" id="IPR029084">
    <property type="entry name" value="Imm30"/>
</dbReference>
<dbReference type="AlphaFoldDB" id="A0A2X4Z5C0"/>
<dbReference type="EMBL" id="LS483476">
    <property type="protein sequence ID" value="SQI55844.1"/>
    <property type="molecule type" value="Genomic_DNA"/>
</dbReference>
<dbReference type="KEGG" id="blen:NCTC4824_01596"/>
<organism evidence="2 3">
    <name type="scientific">Lederbergia lenta</name>
    <name type="common">Bacillus lentus</name>
    <dbReference type="NCBI Taxonomy" id="1467"/>
    <lineage>
        <taxon>Bacteria</taxon>
        <taxon>Bacillati</taxon>
        <taxon>Bacillota</taxon>
        <taxon>Bacilli</taxon>
        <taxon>Bacillales</taxon>
        <taxon>Bacillaceae</taxon>
        <taxon>Lederbergia</taxon>
    </lineage>
</organism>
<evidence type="ECO:0000313" key="2">
    <source>
        <dbReference type="EMBL" id="SQI55844.1"/>
    </source>
</evidence>
<gene>
    <name evidence="2" type="ORF">NCTC4824_01596</name>
</gene>
<evidence type="ECO:0000313" key="3">
    <source>
        <dbReference type="Proteomes" id="UP000249134"/>
    </source>
</evidence>
<keyword evidence="3" id="KW-1185">Reference proteome</keyword>
<dbReference type="STRING" id="1348624.GCA_001591545_00678"/>
<proteinExistence type="predicted"/>
<evidence type="ECO:0000259" key="1">
    <source>
        <dbReference type="Pfam" id="PF15565"/>
    </source>
</evidence>
<name>A0A2X4Z5C0_LEDLE</name>
<sequence>MNLLHVVNKVYQNRLLQTEQAFIEFEQALENINSIGDVALISDLCNSFDDSTEIHEVMFGLVHGIEHLYEEQLIEGLEIIAYSVQKLSTELENGWKSYIIGY</sequence>
<reference evidence="2 3" key="1">
    <citation type="submission" date="2018-06" db="EMBL/GenBank/DDBJ databases">
        <authorList>
            <consortium name="Pathogen Informatics"/>
            <person name="Doyle S."/>
        </authorList>
    </citation>
    <scope>NUCLEOTIDE SEQUENCE [LARGE SCALE GENOMIC DNA]</scope>
    <source>
        <strain evidence="2 3">NCTC4824</strain>
    </source>
</reference>
<dbReference type="RefSeq" id="WP_231955909.1">
    <property type="nucleotide sequence ID" value="NZ_CBCSGM010000001.1"/>
</dbReference>
<feature type="domain" description="Immunity protein 30" evidence="1">
    <location>
        <begin position="12"/>
        <end position="89"/>
    </location>
</feature>